<keyword evidence="3" id="KW-1185">Reference proteome</keyword>
<name>A0ABP9MVY5_9FLAO</name>
<feature type="transmembrane region" description="Helical" evidence="1">
    <location>
        <begin position="31"/>
        <end position="53"/>
    </location>
</feature>
<evidence type="ECO:0000256" key="1">
    <source>
        <dbReference type="SAM" id="Phobius"/>
    </source>
</evidence>
<evidence type="ECO:0000313" key="3">
    <source>
        <dbReference type="Proteomes" id="UP001500353"/>
    </source>
</evidence>
<evidence type="ECO:0000313" key="2">
    <source>
        <dbReference type="EMBL" id="GAA5102520.1"/>
    </source>
</evidence>
<dbReference type="RefSeq" id="WP_345208656.1">
    <property type="nucleotide sequence ID" value="NZ_BAABHX010000012.1"/>
</dbReference>
<reference evidence="3" key="1">
    <citation type="journal article" date="2019" name="Int. J. Syst. Evol. Microbiol.">
        <title>The Global Catalogue of Microorganisms (GCM) 10K type strain sequencing project: providing services to taxonomists for standard genome sequencing and annotation.</title>
        <authorList>
            <consortium name="The Broad Institute Genomics Platform"/>
            <consortium name="The Broad Institute Genome Sequencing Center for Infectious Disease"/>
            <person name="Wu L."/>
            <person name="Ma J."/>
        </authorList>
    </citation>
    <scope>NUCLEOTIDE SEQUENCE [LARGE SCALE GENOMIC DNA]</scope>
    <source>
        <strain evidence="3">JCM 18019</strain>
    </source>
</reference>
<protein>
    <submittedName>
        <fullName evidence="2">Uncharacterized protein</fullName>
    </submittedName>
</protein>
<comment type="caution">
    <text evidence="2">The sequence shown here is derived from an EMBL/GenBank/DDBJ whole genome shotgun (WGS) entry which is preliminary data.</text>
</comment>
<gene>
    <name evidence="2" type="ORF">GCM10023210_43580</name>
</gene>
<dbReference type="EMBL" id="BAABHX010000012">
    <property type="protein sequence ID" value="GAA5102520.1"/>
    <property type="molecule type" value="Genomic_DNA"/>
</dbReference>
<keyword evidence="1" id="KW-0812">Transmembrane</keyword>
<feature type="transmembrane region" description="Helical" evidence="1">
    <location>
        <begin position="7"/>
        <end position="25"/>
    </location>
</feature>
<sequence>MKKTLIILANISTLIGIFGFIIPFLKIEDLHFTLLQKVFLGIIIIVCISYIIYELCSSPKKYKNEDEINKYMRDWVKKTGRTVIFTRDMSWANNQQIQNDLINKARSNDLIICLPKITSFTQRLKNEGAEIYTYDTLNFTPKSRFTFINYGSNSSKVAIGRKDDKHNHIITEYTTKDTIEYFLAEDLVNIIKNLP</sequence>
<proteinExistence type="predicted"/>
<organism evidence="2 3">
    <name type="scientific">Chryseobacterium ginsengisoli</name>
    <dbReference type="NCBI Taxonomy" id="363853"/>
    <lineage>
        <taxon>Bacteria</taxon>
        <taxon>Pseudomonadati</taxon>
        <taxon>Bacteroidota</taxon>
        <taxon>Flavobacteriia</taxon>
        <taxon>Flavobacteriales</taxon>
        <taxon>Weeksellaceae</taxon>
        <taxon>Chryseobacterium group</taxon>
        <taxon>Chryseobacterium</taxon>
    </lineage>
</organism>
<dbReference type="Proteomes" id="UP001500353">
    <property type="component" value="Unassembled WGS sequence"/>
</dbReference>
<keyword evidence="1" id="KW-1133">Transmembrane helix</keyword>
<accession>A0ABP9MVY5</accession>
<keyword evidence="1" id="KW-0472">Membrane</keyword>